<accession>A0A0A9A578</accession>
<sequence length="89" mass="10084">MLIIVAPQMMSTTPVQQRSHPHPHQRILGSFMEAGPSSKLLMPSSALSYIYCSGLSDSGRYVLIYFLSPQYTARIHSWYLLIVLCLVKR</sequence>
<organism evidence="1">
    <name type="scientific">Arundo donax</name>
    <name type="common">Giant reed</name>
    <name type="synonym">Donax arundinaceus</name>
    <dbReference type="NCBI Taxonomy" id="35708"/>
    <lineage>
        <taxon>Eukaryota</taxon>
        <taxon>Viridiplantae</taxon>
        <taxon>Streptophyta</taxon>
        <taxon>Embryophyta</taxon>
        <taxon>Tracheophyta</taxon>
        <taxon>Spermatophyta</taxon>
        <taxon>Magnoliopsida</taxon>
        <taxon>Liliopsida</taxon>
        <taxon>Poales</taxon>
        <taxon>Poaceae</taxon>
        <taxon>PACMAD clade</taxon>
        <taxon>Arundinoideae</taxon>
        <taxon>Arundineae</taxon>
        <taxon>Arundo</taxon>
    </lineage>
</organism>
<evidence type="ECO:0000313" key="1">
    <source>
        <dbReference type="EMBL" id="JAD46271.1"/>
    </source>
</evidence>
<protein>
    <submittedName>
        <fullName evidence="1">Uncharacterized protein</fullName>
    </submittedName>
</protein>
<proteinExistence type="predicted"/>
<reference evidence="1" key="1">
    <citation type="submission" date="2014-09" db="EMBL/GenBank/DDBJ databases">
        <authorList>
            <person name="Magalhaes I.L.F."/>
            <person name="Oliveira U."/>
            <person name="Santos F.R."/>
            <person name="Vidigal T.H.D.A."/>
            <person name="Brescovit A.D."/>
            <person name="Santos A.J."/>
        </authorList>
    </citation>
    <scope>NUCLEOTIDE SEQUENCE</scope>
    <source>
        <tissue evidence="1">Shoot tissue taken approximately 20 cm above the soil surface</tissue>
    </source>
</reference>
<reference evidence="1" key="2">
    <citation type="journal article" date="2015" name="Data Brief">
        <title>Shoot transcriptome of the giant reed, Arundo donax.</title>
        <authorList>
            <person name="Barrero R.A."/>
            <person name="Guerrero F.D."/>
            <person name="Moolhuijzen P."/>
            <person name="Goolsby J.A."/>
            <person name="Tidwell J."/>
            <person name="Bellgard S.E."/>
            <person name="Bellgard M.I."/>
        </authorList>
    </citation>
    <scope>NUCLEOTIDE SEQUENCE</scope>
    <source>
        <tissue evidence="1">Shoot tissue taken approximately 20 cm above the soil surface</tissue>
    </source>
</reference>
<dbReference type="EMBL" id="GBRH01251624">
    <property type="protein sequence ID" value="JAD46271.1"/>
    <property type="molecule type" value="Transcribed_RNA"/>
</dbReference>
<name>A0A0A9A578_ARUDO</name>
<dbReference type="AlphaFoldDB" id="A0A0A9A578"/>